<evidence type="ECO:0000256" key="3">
    <source>
        <dbReference type="ARBA" id="ARBA00034247"/>
    </source>
</evidence>
<evidence type="ECO:0000259" key="5">
    <source>
        <dbReference type="PROSITE" id="PS50887"/>
    </source>
</evidence>
<dbReference type="RefSeq" id="WP_273437277.1">
    <property type="nucleotide sequence ID" value="NZ_PKUN01000001.1"/>
</dbReference>
<dbReference type="SUPFAM" id="SSF55073">
    <property type="entry name" value="Nucleotide cyclase"/>
    <property type="match status" value="1"/>
</dbReference>
<feature type="transmembrane region" description="Helical" evidence="4">
    <location>
        <begin position="152"/>
        <end position="172"/>
    </location>
</feature>
<sequence>MPSNRSGIAIREIDQTRNFQTINMIGLAGVAFLLFFGVNAILQENYLLAAVLFGGSVFGLFSILLMRSTRNYGYGSYGISITVATIFAYLIASGGVENTGPLWCYSLFLIIMLLQGFKKGVMAFFVLLVVAIVLMFYPNLSFVSAEYSQTFKIRFIASFIALGIMASIYEYLRWKSQNDYVVISHELELASRTDALTGLANRRAMQASLEIEQSLFFRHGHPFSIIMMDLDHFKQINDKYGHGKGDELLILIARLLLKEVRQQDLVCRWGGEEFLVLLPQTNQEQSLIVAEKLRKAIEVIDLDVIGITDPVTASFGVECISATQNISELIAASDRNLYEAKRHGRNQVFDPAGRICAKGTVE</sequence>
<feature type="transmembrane region" description="Helical" evidence="4">
    <location>
        <begin position="72"/>
        <end position="92"/>
    </location>
</feature>
<organism evidence="6 7">
    <name type="scientific">Sedimenticola selenatireducens</name>
    <dbReference type="NCBI Taxonomy" id="191960"/>
    <lineage>
        <taxon>Bacteria</taxon>
        <taxon>Pseudomonadati</taxon>
        <taxon>Pseudomonadota</taxon>
        <taxon>Gammaproteobacteria</taxon>
        <taxon>Chromatiales</taxon>
        <taxon>Sedimenticolaceae</taxon>
        <taxon>Sedimenticola</taxon>
    </lineage>
</organism>
<gene>
    <name evidence="6" type="ORF">C0630_00910</name>
</gene>
<dbReference type="Proteomes" id="UP000235015">
    <property type="component" value="Unassembled WGS sequence"/>
</dbReference>
<dbReference type="PANTHER" id="PTHR45138">
    <property type="entry name" value="REGULATORY COMPONENTS OF SENSORY TRANSDUCTION SYSTEM"/>
    <property type="match status" value="1"/>
</dbReference>
<dbReference type="FunFam" id="3.30.70.270:FF:000001">
    <property type="entry name" value="Diguanylate cyclase domain protein"/>
    <property type="match status" value="1"/>
</dbReference>
<feature type="transmembrane region" description="Helical" evidence="4">
    <location>
        <begin position="21"/>
        <end position="41"/>
    </location>
</feature>
<keyword evidence="4" id="KW-0472">Membrane</keyword>
<dbReference type="NCBIfam" id="TIGR00254">
    <property type="entry name" value="GGDEF"/>
    <property type="match status" value="1"/>
</dbReference>
<evidence type="ECO:0000256" key="2">
    <source>
        <dbReference type="ARBA" id="ARBA00012528"/>
    </source>
</evidence>
<feature type="domain" description="GGDEF" evidence="5">
    <location>
        <begin position="221"/>
        <end position="353"/>
    </location>
</feature>
<dbReference type="InterPro" id="IPR029787">
    <property type="entry name" value="Nucleotide_cyclase"/>
</dbReference>
<dbReference type="GO" id="GO:0052621">
    <property type="term" value="F:diguanylate cyclase activity"/>
    <property type="evidence" value="ECO:0007669"/>
    <property type="project" value="UniProtKB-EC"/>
</dbReference>
<dbReference type="PANTHER" id="PTHR45138:SF9">
    <property type="entry name" value="DIGUANYLATE CYCLASE DGCM-RELATED"/>
    <property type="match status" value="1"/>
</dbReference>
<dbReference type="InterPro" id="IPR000160">
    <property type="entry name" value="GGDEF_dom"/>
</dbReference>
<evidence type="ECO:0000256" key="1">
    <source>
        <dbReference type="ARBA" id="ARBA00001946"/>
    </source>
</evidence>
<evidence type="ECO:0000256" key="4">
    <source>
        <dbReference type="SAM" id="Phobius"/>
    </source>
</evidence>
<evidence type="ECO:0000313" key="6">
    <source>
        <dbReference type="EMBL" id="PLX63495.1"/>
    </source>
</evidence>
<comment type="catalytic activity">
    <reaction evidence="3">
        <text>2 GTP = 3',3'-c-di-GMP + 2 diphosphate</text>
        <dbReference type="Rhea" id="RHEA:24898"/>
        <dbReference type="ChEBI" id="CHEBI:33019"/>
        <dbReference type="ChEBI" id="CHEBI:37565"/>
        <dbReference type="ChEBI" id="CHEBI:58805"/>
        <dbReference type="EC" id="2.7.7.65"/>
    </reaction>
</comment>
<dbReference type="EMBL" id="PKUN01000001">
    <property type="protein sequence ID" value="PLX63495.1"/>
    <property type="molecule type" value="Genomic_DNA"/>
</dbReference>
<name>A0A2N6D1C9_9GAMM</name>
<feature type="transmembrane region" description="Helical" evidence="4">
    <location>
        <begin position="121"/>
        <end position="140"/>
    </location>
</feature>
<dbReference type="SMART" id="SM00267">
    <property type="entry name" value="GGDEF"/>
    <property type="match status" value="1"/>
</dbReference>
<comment type="caution">
    <text evidence="6">The sequence shown here is derived from an EMBL/GenBank/DDBJ whole genome shotgun (WGS) entry which is preliminary data.</text>
</comment>
<dbReference type="AlphaFoldDB" id="A0A2N6D1C9"/>
<dbReference type="PROSITE" id="PS50887">
    <property type="entry name" value="GGDEF"/>
    <property type="match status" value="1"/>
</dbReference>
<feature type="transmembrane region" description="Helical" evidence="4">
    <location>
        <begin position="47"/>
        <end position="65"/>
    </location>
</feature>
<protein>
    <recommendedName>
        <fullName evidence="2">diguanylate cyclase</fullName>
        <ecNumber evidence="2">2.7.7.65</ecNumber>
    </recommendedName>
</protein>
<reference evidence="6 7" key="1">
    <citation type="submission" date="2017-11" db="EMBL/GenBank/DDBJ databases">
        <title>Genome-resolved metagenomics identifies genetic mobility, metabolic interactions, and unexpected diversity in perchlorate-reducing communities.</title>
        <authorList>
            <person name="Barnum T.P."/>
            <person name="Figueroa I.A."/>
            <person name="Carlstrom C.I."/>
            <person name="Lucas L.N."/>
            <person name="Engelbrektson A.L."/>
            <person name="Coates J.D."/>
        </authorList>
    </citation>
    <scope>NUCLEOTIDE SEQUENCE [LARGE SCALE GENOMIC DNA]</scope>
    <source>
        <strain evidence="6">BM301</strain>
    </source>
</reference>
<dbReference type="InterPro" id="IPR050469">
    <property type="entry name" value="Diguanylate_Cyclase"/>
</dbReference>
<proteinExistence type="predicted"/>
<dbReference type="Pfam" id="PF00990">
    <property type="entry name" value="GGDEF"/>
    <property type="match status" value="1"/>
</dbReference>
<dbReference type="InterPro" id="IPR043128">
    <property type="entry name" value="Rev_trsase/Diguanyl_cyclase"/>
</dbReference>
<dbReference type="EC" id="2.7.7.65" evidence="2"/>
<dbReference type="Gene3D" id="3.30.70.270">
    <property type="match status" value="1"/>
</dbReference>
<accession>A0A2N6D1C9</accession>
<dbReference type="STRING" id="1111735.GCA_000428045_03303"/>
<evidence type="ECO:0000313" key="7">
    <source>
        <dbReference type="Proteomes" id="UP000235015"/>
    </source>
</evidence>
<keyword evidence="4" id="KW-1133">Transmembrane helix</keyword>
<keyword evidence="4" id="KW-0812">Transmembrane</keyword>
<dbReference type="CDD" id="cd01949">
    <property type="entry name" value="GGDEF"/>
    <property type="match status" value="1"/>
</dbReference>
<comment type="cofactor">
    <cofactor evidence="1">
        <name>Mg(2+)</name>
        <dbReference type="ChEBI" id="CHEBI:18420"/>
    </cofactor>
</comment>